<dbReference type="Proteomes" id="UP001175211">
    <property type="component" value="Unassembled WGS sequence"/>
</dbReference>
<organism evidence="1 2">
    <name type="scientific">Armillaria tabescens</name>
    <name type="common">Ringless honey mushroom</name>
    <name type="synonym">Agaricus tabescens</name>
    <dbReference type="NCBI Taxonomy" id="1929756"/>
    <lineage>
        <taxon>Eukaryota</taxon>
        <taxon>Fungi</taxon>
        <taxon>Dikarya</taxon>
        <taxon>Basidiomycota</taxon>
        <taxon>Agaricomycotina</taxon>
        <taxon>Agaricomycetes</taxon>
        <taxon>Agaricomycetidae</taxon>
        <taxon>Agaricales</taxon>
        <taxon>Marasmiineae</taxon>
        <taxon>Physalacriaceae</taxon>
        <taxon>Desarmillaria</taxon>
    </lineage>
</organism>
<protein>
    <submittedName>
        <fullName evidence="1">Uncharacterized protein</fullName>
    </submittedName>
</protein>
<sequence length="535" mass="61060">MAARLPGRKPELADRLSESRLELQHAMALPSELISCILFELWSTQSSTSEYVQTFSTCSLVSKQWSAIIKEVNSTHSVIPFSYSGDYLHTIRSMSSLAKPLLCRAITFKVDYMLKPNDSRCDPSITANRGIEIVLRSLFNGPNPPPDGTRIFVDYLDDPRVHVPRFWIPPETTHLTIVYHRRWWVPAGPQTAHDCQCVRPIFNQQVSQLCIMGATAMIVERLLTPLTEWKCLGSLTTDVQLDIPVPSFTQRVTYDYPVQDVGPEFLSRVMFGERGSWPFLMGRDDIWNHGYSPMFEQVIPLGSVGYIDPFSKKFVILFNAIDPASSTEPRIRRIPSILKWGRTKVVTDTKYSPSPAWDHEYKKPGILGKLGVLTKERPFVFLHCEYLSVPNRSRVPSIPLKFSVKQRLHLGLGRAISRQLVGDRRGWSRKHRQTITDVFGERHPHIRQHMPEIVTATVDSSQYVWFVPLGHTIHNDTFYFQVDPQASHKPGNPWGEIKSYRICTLLPSVPFSWGHISTVGQSPMTVQIRCNYIAY</sequence>
<keyword evidence="2" id="KW-1185">Reference proteome</keyword>
<reference evidence="1" key="1">
    <citation type="submission" date="2023-06" db="EMBL/GenBank/DDBJ databases">
        <authorList>
            <consortium name="Lawrence Berkeley National Laboratory"/>
            <person name="Ahrendt S."/>
            <person name="Sahu N."/>
            <person name="Indic B."/>
            <person name="Wong-Bajracharya J."/>
            <person name="Merenyi Z."/>
            <person name="Ke H.-M."/>
            <person name="Monk M."/>
            <person name="Kocsube S."/>
            <person name="Drula E."/>
            <person name="Lipzen A."/>
            <person name="Balint B."/>
            <person name="Henrissat B."/>
            <person name="Andreopoulos B."/>
            <person name="Martin F.M."/>
            <person name="Harder C.B."/>
            <person name="Rigling D."/>
            <person name="Ford K.L."/>
            <person name="Foster G.D."/>
            <person name="Pangilinan J."/>
            <person name="Papanicolaou A."/>
            <person name="Barry K."/>
            <person name="LaButti K."/>
            <person name="Viragh M."/>
            <person name="Koriabine M."/>
            <person name="Yan M."/>
            <person name="Riley R."/>
            <person name="Champramary S."/>
            <person name="Plett K.L."/>
            <person name="Tsai I.J."/>
            <person name="Slot J."/>
            <person name="Sipos G."/>
            <person name="Plett J."/>
            <person name="Nagy L.G."/>
            <person name="Grigoriev I.V."/>
        </authorList>
    </citation>
    <scope>NUCLEOTIDE SEQUENCE</scope>
    <source>
        <strain evidence="1">CCBAS 213</strain>
    </source>
</reference>
<name>A0AA39K772_ARMTA</name>
<evidence type="ECO:0000313" key="2">
    <source>
        <dbReference type="Proteomes" id="UP001175211"/>
    </source>
</evidence>
<gene>
    <name evidence="1" type="ORF">EV420DRAFT_559267</name>
</gene>
<evidence type="ECO:0000313" key="1">
    <source>
        <dbReference type="EMBL" id="KAK0455770.1"/>
    </source>
</evidence>
<dbReference type="RefSeq" id="XP_060329280.1">
    <property type="nucleotide sequence ID" value="XM_060482587.1"/>
</dbReference>
<comment type="caution">
    <text evidence="1">The sequence shown here is derived from an EMBL/GenBank/DDBJ whole genome shotgun (WGS) entry which is preliminary data.</text>
</comment>
<dbReference type="AlphaFoldDB" id="A0AA39K772"/>
<dbReference type="GeneID" id="85366135"/>
<dbReference type="EMBL" id="JAUEPS010000024">
    <property type="protein sequence ID" value="KAK0455770.1"/>
    <property type="molecule type" value="Genomic_DNA"/>
</dbReference>
<proteinExistence type="predicted"/>
<accession>A0AA39K772</accession>